<evidence type="ECO:0000259" key="7">
    <source>
        <dbReference type="Pfam" id="PF13186"/>
    </source>
</evidence>
<evidence type="ECO:0000256" key="5">
    <source>
        <dbReference type="ARBA" id="ARBA00023014"/>
    </source>
</evidence>
<evidence type="ECO:0000259" key="6">
    <source>
        <dbReference type="Pfam" id="PF04055"/>
    </source>
</evidence>
<dbReference type="InterPro" id="IPR058240">
    <property type="entry name" value="rSAM_sf"/>
</dbReference>
<organism evidence="8 9">
    <name type="scientific">Hymenobacter perfusus</name>
    <dbReference type="NCBI Taxonomy" id="1236770"/>
    <lineage>
        <taxon>Bacteria</taxon>
        <taxon>Pseudomonadati</taxon>
        <taxon>Bacteroidota</taxon>
        <taxon>Cytophagia</taxon>
        <taxon>Cytophagales</taxon>
        <taxon>Hymenobacteraceae</taxon>
        <taxon>Hymenobacter</taxon>
    </lineage>
</organism>
<keyword evidence="5" id="KW-0411">Iron-sulfur</keyword>
<evidence type="ECO:0000313" key="8">
    <source>
        <dbReference type="EMBL" id="RSK38960.1"/>
    </source>
</evidence>
<dbReference type="Pfam" id="PF04055">
    <property type="entry name" value="Radical_SAM"/>
    <property type="match status" value="1"/>
</dbReference>
<dbReference type="GO" id="GO:0003824">
    <property type="term" value="F:catalytic activity"/>
    <property type="evidence" value="ECO:0007669"/>
    <property type="project" value="InterPro"/>
</dbReference>
<dbReference type="InterPro" id="IPR050377">
    <property type="entry name" value="Radical_SAM_PqqE_MftC-like"/>
</dbReference>
<evidence type="ECO:0000256" key="4">
    <source>
        <dbReference type="ARBA" id="ARBA00023004"/>
    </source>
</evidence>
<dbReference type="PANTHER" id="PTHR11228:SF7">
    <property type="entry name" value="PQQA PEPTIDE CYCLASE"/>
    <property type="match status" value="1"/>
</dbReference>
<dbReference type="EMBL" id="RWIU01000010">
    <property type="protein sequence ID" value="RSK38960.1"/>
    <property type="molecule type" value="Genomic_DNA"/>
</dbReference>
<keyword evidence="4" id="KW-0408">Iron</keyword>
<dbReference type="GO" id="GO:0046872">
    <property type="term" value="F:metal ion binding"/>
    <property type="evidence" value="ECO:0007669"/>
    <property type="project" value="UniProtKB-KW"/>
</dbReference>
<dbReference type="InterPro" id="IPR023885">
    <property type="entry name" value="4Fe4S-binding_SPASM_dom"/>
</dbReference>
<dbReference type="CDD" id="cd21109">
    <property type="entry name" value="SPASM"/>
    <property type="match status" value="1"/>
</dbReference>
<feature type="domain" description="4Fe4S-binding SPASM" evidence="7">
    <location>
        <begin position="186"/>
        <end position="252"/>
    </location>
</feature>
<accession>A0A3R9NLY1</accession>
<gene>
    <name evidence="8" type="ORF">EI293_20785</name>
</gene>
<comment type="cofactor">
    <cofactor evidence="1">
        <name>[4Fe-4S] cluster</name>
        <dbReference type="ChEBI" id="CHEBI:49883"/>
    </cofactor>
</comment>
<sequence>MPSNKSFFEMITPPYPLFEKISIECNSFCNRNCSFCTRSTESREKARMPEALVHKVLYELAEIKYQGLISFHFYNEVFTDKRIFSFFEKCKELGLNNYLFTNGDYLTRETVEKLSTYNIKEFTLSIYDWKTDEEFQEKCDAFEEELKLKDYPWNFYIVKGGENFGNRAGYVQHKMEELSLPITAGCSKIEKKVEVRYDGSVVMCCLDYHAIHKIGDIRHENIIDIWYGSIRQKQIADLRKGLRKCYKLCSKCSDYIQEVAVDV</sequence>
<dbReference type="InterPro" id="IPR013785">
    <property type="entry name" value="Aldolase_TIM"/>
</dbReference>
<evidence type="ECO:0000256" key="2">
    <source>
        <dbReference type="ARBA" id="ARBA00022691"/>
    </source>
</evidence>
<comment type="caution">
    <text evidence="8">The sequence shown here is derived from an EMBL/GenBank/DDBJ whole genome shotgun (WGS) entry which is preliminary data.</text>
</comment>
<keyword evidence="3" id="KW-0479">Metal-binding</keyword>
<dbReference type="AlphaFoldDB" id="A0A3R9NLY1"/>
<dbReference type="RefSeq" id="WP_125440481.1">
    <property type="nucleotide sequence ID" value="NZ_RWIU01000010.1"/>
</dbReference>
<dbReference type="SFLD" id="SFLDS00029">
    <property type="entry name" value="Radical_SAM"/>
    <property type="match status" value="1"/>
</dbReference>
<dbReference type="SUPFAM" id="SSF102114">
    <property type="entry name" value="Radical SAM enzymes"/>
    <property type="match status" value="1"/>
</dbReference>
<dbReference type="Proteomes" id="UP000270291">
    <property type="component" value="Unassembled WGS sequence"/>
</dbReference>
<reference evidence="8 9" key="1">
    <citation type="submission" date="2018-12" db="EMBL/GenBank/DDBJ databases">
        <authorList>
            <person name="Feng G."/>
            <person name="Zhu H."/>
        </authorList>
    </citation>
    <scope>NUCLEOTIDE SEQUENCE [LARGE SCALE GENOMIC DNA]</scope>
    <source>
        <strain evidence="8 9">LMG 26000</strain>
    </source>
</reference>
<dbReference type="OrthoDB" id="9805809at2"/>
<dbReference type="PANTHER" id="PTHR11228">
    <property type="entry name" value="RADICAL SAM DOMAIN PROTEIN"/>
    <property type="match status" value="1"/>
</dbReference>
<protein>
    <submittedName>
        <fullName evidence="8">Radical SAM/SPASM domain-containing protein</fullName>
    </submittedName>
</protein>
<evidence type="ECO:0000256" key="3">
    <source>
        <dbReference type="ARBA" id="ARBA00022723"/>
    </source>
</evidence>
<dbReference type="Gene3D" id="3.20.20.70">
    <property type="entry name" value="Aldolase class I"/>
    <property type="match status" value="1"/>
</dbReference>
<keyword evidence="2" id="KW-0949">S-adenosyl-L-methionine</keyword>
<evidence type="ECO:0000313" key="9">
    <source>
        <dbReference type="Proteomes" id="UP000270291"/>
    </source>
</evidence>
<dbReference type="GO" id="GO:0051536">
    <property type="term" value="F:iron-sulfur cluster binding"/>
    <property type="evidence" value="ECO:0007669"/>
    <property type="project" value="UniProtKB-KW"/>
</dbReference>
<name>A0A3R9NLY1_9BACT</name>
<dbReference type="CDD" id="cd01335">
    <property type="entry name" value="Radical_SAM"/>
    <property type="match status" value="1"/>
</dbReference>
<dbReference type="Pfam" id="PF13186">
    <property type="entry name" value="SPASM"/>
    <property type="match status" value="1"/>
</dbReference>
<dbReference type="InterPro" id="IPR007197">
    <property type="entry name" value="rSAM"/>
</dbReference>
<evidence type="ECO:0000256" key="1">
    <source>
        <dbReference type="ARBA" id="ARBA00001966"/>
    </source>
</evidence>
<keyword evidence="9" id="KW-1185">Reference proteome</keyword>
<proteinExistence type="predicted"/>
<feature type="domain" description="Radical SAM core" evidence="6">
    <location>
        <begin position="26"/>
        <end position="130"/>
    </location>
</feature>